<dbReference type="EMBL" id="JBHUOZ010000003">
    <property type="protein sequence ID" value="MFD2921213.1"/>
    <property type="molecule type" value="Genomic_DNA"/>
</dbReference>
<evidence type="ECO:0000313" key="2">
    <source>
        <dbReference type="EMBL" id="MFD2921213.1"/>
    </source>
</evidence>
<dbReference type="PANTHER" id="PTHR32182:SF22">
    <property type="entry name" value="ATP-DEPENDENT ENDONUCLEASE, OLD FAMILY-RELATED"/>
    <property type="match status" value="1"/>
</dbReference>
<comment type="caution">
    <text evidence="2">The sequence shown here is derived from an EMBL/GenBank/DDBJ whole genome shotgun (WGS) entry which is preliminary data.</text>
</comment>
<dbReference type="InterPro" id="IPR041685">
    <property type="entry name" value="AAA_GajA/Old/RecF-like"/>
</dbReference>
<evidence type="ECO:0000259" key="1">
    <source>
        <dbReference type="Pfam" id="PF13175"/>
    </source>
</evidence>
<dbReference type="RefSeq" id="WP_386101075.1">
    <property type="nucleotide sequence ID" value="NZ_JBHUOZ010000003.1"/>
</dbReference>
<organism evidence="2 3">
    <name type="scientific">Terrimonas rubra</name>
    <dbReference type="NCBI Taxonomy" id="1035890"/>
    <lineage>
        <taxon>Bacteria</taxon>
        <taxon>Pseudomonadati</taxon>
        <taxon>Bacteroidota</taxon>
        <taxon>Chitinophagia</taxon>
        <taxon>Chitinophagales</taxon>
        <taxon>Chitinophagaceae</taxon>
        <taxon>Terrimonas</taxon>
    </lineage>
</organism>
<proteinExistence type="predicted"/>
<dbReference type="Proteomes" id="UP001597511">
    <property type="component" value="Unassembled WGS sequence"/>
</dbReference>
<protein>
    <submittedName>
        <fullName evidence="2">AAA family ATPase</fullName>
    </submittedName>
</protein>
<dbReference type="SUPFAM" id="SSF52540">
    <property type="entry name" value="P-loop containing nucleoside triphosphate hydrolases"/>
    <property type="match status" value="1"/>
</dbReference>
<evidence type="ECO:0000313" key="3">
    <source>
        <dbReference type="Proteomes" id="UP001597511"/>
    </source>
</evidence>
<dbReference type="InterPro" id="IPR027417">
    <property type="entry name" value="P-loop_NTPase"/>
</dbReference>
<sequence length="910" mass="106045">MPQHTQLTTWHEVYRHIAVLLHQDYKGSLENPAQQLYDRLKETRFAKLNKGRLFRDRLSRISEWGLDPIQIFASFNYSKIESKRINIINSLLEALNSDKHVDPHTSFEGCPSPVITQIVQYRGWKVQNQIWEMFDAIMNQSIKGLQNKHFVALKEWRGLDIASLTMFLFWIDSDVFIPLDRNTVELLRTFDVISQRPRNYKEYYDLCNNKFQLSRGLDSNENVIRNFVRDAYLYSDKTVVVNNLSESTVAVISQKGRGGLTKFEVEEEVIRKQKERISGFQIVALRPGKPSKKADSQKEQQHLKNLTQGQLYQFYQAYQFDPQSDDIIIYNSDKEVDLYSQKDLKISISSIVGKNGSGKSTIAELLYLVINKIAFVKKIKSTEKLADEDVYADLFIKLDKLYKISVGNLVEIFEYKLDSDNKKYSISKEKINIKTFDIERFCYTIVVNYSLYALNTNIIGNWIYPLFHKNDSYQTPIVLNPLRNEGNINVNNEEGLAKSRMLSNILEPGLIDFEKKNVPELTPNSTPVKLILEFDKAKLERKRQSFNYKKLNSGQIRKVINALLGTIQNVPTELEKEAKEYIYLKVIDIAEKYSKFKKFKDLPSWLTSDANKLKEYTEALLKDTSHITFKLRQAINYLKYGIYKEGDNQILTIAREIREIKEISDVRTIELVPPSFFKINLAFDHGGTFNQLSSGEKQQIFSINTIAYHIYNIASVMYEEESNKYNNINIVFDEVELYFHPEMQRTYISNLLHRIKTIPLENEIHNINLLFITHSPFILSDIPSSNILRLTVDKKTRKSVPANNNEQTFGANIHDLLANDFFLENGFMGKFANDKIQEIIRQLEVWTKPDSNKEKLKDELYKTIQLIGEPLVKESLMELYREKIGLHESEISIEDIDKEIIRLQNLKLKR</sequence>
<reference evidence="3" key="1">
    <citation type="journal article" date="2019" name="Int. J. Syst. Evol. Microbiol.">
        <title>The Global Catalogue of Microorganisms (GCM) 10K type strain sequencing project: providing services to taxonomists for standard genome sequencing and annotation.</title>
        <authorList>
            <consortium name="The Broad Institute Genomics Platform"/>
            <consortium name="The Broad Institute Genome Sequencing Center for Infectious Disease"/>
            <person name="Wu L."/>
            <person name="Ma J."/>
        </authorList>
    </citation>
    <scope>NUCLEOTIDE SEQUENCE [LARGE SCALE GENOMIC DNA]</scope>
    <source>
        <strain evidence="3">KCTC 23299</strain>
    </source>
</reference>
<keyword evidence="3" id="KW-1185">Reference proteome</keyword>
<dbReference type="PANTHER" id="PTHR32182">
    <property type="entry name" value="DNA REPLICATION AND REPAIR PROTEIN RECF"/>
    <property type="match status" value="1"/>
</dbReference>
<name>A0ABW6AAH5_9BACT</name>
<gene>
    <name evidence="2" type="ORF">ACFS6H_15920</name>
</gene>
<feature type="domain" description="Endonuclease GajA/Old nuclease/RecF-like AAA" evidence="1">
    <location>
        <begin position="341"/>
        <end position="778"/>
    </location>
</feature>
<accession>A0ABW6AAH5</accession>
<dbReference type="Pfam" id="PF13175">
    <property type="entry name" value="AAA_15"/>
    <property type="match status" value="1"/>
</dbReference>